<feature type="chain" id="PRO_5035206648" evidence="1">
    <location>
        <begin position="17"/>
        <end position="188"/>
    </location>
</feature>
<keyword evidence="1" id="KW-0732">Signal</keyword>
<accession>A0A8J6QSG1</accession>
<dbReference type="InterPro" id="IPR036761">
    <property type="entry name" value="TTHA0802/YceI-like_sf"/>
</dbReference>
<feature type="domain" description="Lipid/polyisoprenoid-binding YceI-like" evidence="2">
    <location>
        <begin position="18"/>
        <end position="186"/>
    </location>
</feature>
<dbReference type="EMBL" id="JACWUN010000008">
    <property type="protein sequence ID" value="MBD1400750.1"/>
    <property type="molecule type" value="Genomic_DNA"/>
</dbReference>
<evidence type="ECO:0000259" key="2">
    <source>
        <dbReference type="SMART" id="SM00867"/>
    </source>
</evidence>
<evidence type="ECO:0000256" key="1">
    <source>
        <dbReference type="SAM" id="SignalP"/>
    </source>
</evidence>
<evidence type="ECO:0000313" key="3">
    <source>
        <dbReference type="EMBL" id="MBD1400750.1"/>
    </source>
</evidence>
<dbReference type="Proteomes" id="UP000632828">
    <property type="component" value="Unassembled WGS sequence"/>
</dbReference>
<dbReference type="Gene3D" id="2.40.128.110">
    <property type="entry name" value="Lipid/polyisoprenoid-binding, YceI-like"/>
    <property type="match status" value="1"/>
</dbReference>
<name>A0A8J6QSG1_9BACT</name>
<dbReference type="PANTHER" id="PTHR34406">
    <property type="entry name" value="PROTEIN YCEI"/>
    <property type="match status" value="1"/>
</dbReference>
<dbReference type="AlphaFoldDB" id="A0A8J6QSG1"/>
<dbReference type="Pfam" id="PF04264">
    <property type="entry name" value="YceI"/>
    <property type="match status" value="1"/>
</dbReference>
<protein>
    <submittedName>
        <fullName evidence="3">Polyisoprenoid-binding protein</fullName>
    </submittedName>
</protein>
<evidence type="ECO:0000313" key="4">
    <source>
        <dbReference type="Proteomes" id="UP000632828"/>
    </source>
</evidence>
<dbReference type="SMART" id="SM00867">
    <property type="entry name" value="YceI"/>
    <property type="match status" value="1"/>
</dbReference>
<sequence length="188" mass="20169">MIPVFLLTFVAGSAAATTYMVDATHSQIHFSVNHLMFFKVRGTFNEFSGSVDVDPVAKTLTAAAATINTATVNTRDEKRDEHLRSDDFFDVANHPTISFTSKTVSGAGDNIRVVGDITIRGVTKEITLNGSFVGAMTDHMGNERAGFVATGEVNRKDFGLNWNRALETGGVVVGDTVEIGLEIAAVKQ</sequence>
<dbReference type="InterPro" id="IPR007372">
    <property type="entry name" value="Lipid/polyisoprenoid-bd_YceI"/>
</dbReference>
<comment type="caution">
    <text evidence="3">The sequence shown here is derived from an EMBL/GenBank/DDBJ whole genome shotgun (WGS) entry which is preliminary data.</text>
</comment>
<dbReference type="PANTHER" id="PTHR34406:SF1">
    <property type="entry name" value="PROTEIN YCEI"/>
    <property type="match status" value="1"/>
</dbReference>
<reference evidence="3" key="1">
    <citation type="submission" date="2020-09" db="EMBL/GenBank/DDBJ databases">
        <title>Pelobacter alkaliphilus sp. nov., a novel anaerobic arsenate-reducing bacterium from terrestrial mud volcano.</title>
        <authorList>
            <person name="Khomyakova M.A."/>
            <person name="Merkel A.Y."/>
            <person name="Slobodkin A.I."/>
        </authorList>
    </citation>
    <scope>NUCLEOTIDE SEQUENCE</scope>
    <source>
        <strain evidence="3">M08fum</strain>
    </source>
</reference>
<dbReference type="SUPFAM" id="SSF101874">
    <property type="entry name" value="YceI-like"/>
    <property type="match status" value="1"/>
</dbReference>
<feature type="signal peptide" evidence="1">
    <location>
        <begin position="1"/>
        <end position="16"/>
    </location>
</feature>
<organism evidence="3 4">
    <name type="scientific">Pelovirga terrestris</name>
    <dbReference type="NCBI Taxonomy" id="2771352"/>
    <lineage>
        <taxon>Bacteria</taxon>
        <taxon>Pseudomonadati</taxon>
        <taxon>Thermodesulfobacteriota</taxon>
        <taxon>Desulfuromonadia</taxon>
        <taxon>Geobacterales</taxon>
        <taxon>Geobacteraceae</taxon>
        <taxon>Pelovirga</taxon>
    </lineage>
</organism>
<keyword evidence="4" id="KW-1185">Reference proteome</keyword>
<proteinExistence type="predicted"/>
<gene>
    <name evidence="3" type="ORF">ICT70_08720</name>
</gene>